<protein>
    <submittedName>
        <fullName evidence="1">Uncharacterized protein</fullName>
    </submittedName>
</protein>
<name>A0A2M7H381_9BACT</name>
<evidence type="ECO:0000313" key="1">
    <source>
        <dbReference type="EMBL" id="PIW36664.1"/>
    </source>
</evidence>
<evidence type="ECO:0000313" key="2">
    <source>
        <dbReference type="Proteomes" id="UP000230292"/>
    </source>
</evidence>
<dbReference type="Proteomes" id="UP000230292">
    <property type="component" value="Unassembled WGS sequence"/>
</dbReference>
<comment type="caution">
    <text evidence="1">The sequence shown here is derived from an EMBL/GenBank/DDBJ whole genome shotgun (WGS) entry which is preliminary data.</text>
</comment>
<proteinExistence type="predicted"/>
<organism evidence="1 2">
    <name type="scientific">Candidatus Kerfeldbacteria bacterium CG15_BIG_FIL_POST_REV_8_21_14_020_45_12</name>
    <dbReference type="NCBI Taxonomy" id="2014247"/>
    <lineage>
        <taxon>Bacteria</taxon>
        <taxon>Candidatus Kerfeldiibacteriota</taxon>
    </lineage>
</organism>
<sequence>FLSTVEVDSSGNLPSTVTDTLEFDTVIAVNPEPVLVDSDTLAIAYAGPGNDGFIATVDVDSSGNIASAATDLFEYDTTQGLAPSFRQVDDDVFAVAYRGVDDDGYLSLIEIDDGGGIGAAVGDTLEYDTANGLDPFLLEIDTQVYAIAYRGPDLDGWIASVQFNTSSTYPVTESSIYPVSSVSVPAVNSWLSFSENSTVGSGSAIFYQLSDDDGVTWRYWDGSTWAPITADTDYNTAEEVDSNISSFSVTAEQFLFKAFFVSDGDYQAELNQVTVGYTVSTENYNDWTIDDASAYTYDSAAISQSDNHAELLAAATNLNFEVGQTSTDDNWATVTTTETYTNPVIVATHTQTNNTEPVSVRLRNVSSNSFDIRLQHAHSPEAALATDTINYIVMEEGSGTIGSTPVEAHRVTTSTTASSSSWVGDQQTYDNTYTTAPIVLHQIMSYNDSDWASTFVSSPSARTGSPTTSGFQLAINRAQAGTEHDEESLGWIAIGQSSGDTVDSTDFETSITTDSITGNGTAAIFNFTGTYASSPIVIGSQQKMDGADGSWLVMNSSSATQVSLFVDEETIADSERTHTTETGAYAVFSQVFSTAYGTGDRYPTDEPTLTPSSGFTPASLSYWSGFSANEVTGDNSAIYFQLSDNGGSDWKYWNGDEWTITASLTDYNTAEDVNDNLDELDPSAGQLTFRAFMVSNGIDQVELENVRLYYGESGATYQTSGQLISSGFDFGSNGAAVHSLSWEEVLPICTPDCSVEIEVSAAPDDGSGSPDWPAGTDWYGTTGSGDTFTTATGETISTDLNDYRWLRYRVTLTGDGAETPVLEEVRFRYHLR</sequence>
<accession>A0A2M7H381</accession>
<gene>
    <name evidence="1" type="ORF">COW24_04190</name>
</gene>
<feature type="non-terminal residue" evidence="1">
    <location>
        <position position="1"/>
    </location>
</feature>
<reference evidence="1 2" key="1">
    <citation type="submission" date="2017-09" db="EMBL/GenBank/DDBJ databases">
        <title>Depth-based differentiation of microbial function through sediment-hosted aquifers and enrichment of novel symbionts in the deep terrestrial subsurface.</title>
        <authorList>
            <person name="Probst A.J."/>
            <person name="Ladd B."/>
            <person name="Jarett J.K."/>
            <person name="Geller-Mcgrath D.E."/>
            <person name="Sieber C.M."/>
            <person name="Emerson J.B."/>
            <person name="Anantharaman K."/>
            <person name="Thomas B.C."/>
            <person name="Malmstrom R."/>
            <person name="Stieglmeier M."/>
            <person name="Klingl A."/>
            <person name="Woyke T."/>
            <person name="Ryan C.M."/>
            <person name="Banfield J.F."/>
        </authorList>
    </citation>
    <scope>NUCLEOTIDE SEQUENCE [LARGE SCALE GENOMIC DNA]</scope>
    <source>
        <strain evidence="1">CG15_BIG_FIL_POST_REV_8_21_14_020_45_12</strain>
    </source>
</reference>
<dbReference type="AlphaFoldDB" id="A0A2M7H381"/>
<dbReference type="EMBL" id="PFGC01000043">
    <property type="protein sequence ID" value="PIW36664.1"/>
    <property type="molecule type" value="Genomic_DNA"/>
</dbReference>